<dbReference type="Proteomes" id="UP000012338">
    <property type="component" value="Unassembled WGS sequence"/>
</dbReference>
<reference evidence="2" key="2">
    <citation type="journal article" date="2013" name="PLoS Genet.">
        <title>Comparative genome structure, secondary metabolite, and effector coding capacity across Cochliobolus pathogens.</title>
        <authorList>
            <person name="Condon B.J."/>
            <person name="Leng Y."/>
            <person name="Wu D."/>
            <person name="Bushley K.E."/>
            <person name="Ohm R.A."/>
            <person name="Otillar R."/>
            <person name="Martin J."/>
            <person name="Schackwitz W."/>
            <person name="Grimwood J."/>
            <person name="MohdZainudin N."/>
            <person name="Xue C."/>
            <person name="Wang R."/>
            <person name="Manning V.A."/>
            <person name="Dhillon B."/>
            <person name="Tu Z.J."/>
            <person name="Steffenson B.J."/>
            <person name="Salamov A."/>
            <person name="Sun H."/>
            <person name="Lowry S."/>
            <person name="LaButti K."/>
            <person name="Han J."/>
            <person name="Copeland A."/>
            <person name="Lindquist E."/>
            <person name="Barry K."/>
            <person name="Schmutz J."/>
            <person name="Baker S.E."/>
            <person name="Ciuffetti L.M."/>
            <person name="Grigoriev I.V."/>
            <person name="Zhong S."/>
            <person name="Turgeon B.G."/>
        </authorList>
    </citation>
    <scope>NUCLEOTIDE SEQUENCE [LARGE SCALE GENOMIC DNA]</scope>
    <source>
        <strain evidence="2">C4 / ATCC 48331 / race T</strain>
    </source>
</reference>
<dbReference type="EMBL" id="KB733526">
    <property type="protein sequence ID" value="ENH98577.1"/>
    <property type="molecule type" value="Genomic_DNA"/>
</dbReference>
<feature type="non-terminal residue" evidence="1">
    <location>
        <position position="1"/>
    </location>
</feature>
<gene>
    <name evidence="1" type="ORF">COCC4DRAFT_155416</name>
</gene>
<accession>N4WR32</accession>
<protein>
    <submittedName>
        <fullName evidence="1">Uncharacterized protein</fullName>
    </submittedName>
</protein>
<proteinExistence type="predicted"/>
<organism evidence="1 2">
    <name type="scientific">Cochliobolus heterostrophus (strain C4 / ATCC 48331 / race T)</name>
    <name type="common">Southern corn leaf blight fungus</name>
    <name type="synonym">Bipolaris maydis</name>
    <dbReference type="NCBI Taxonomy" id="665024"/>
    <lineage>
        <taxon>Eukaryota</taxon>
        <taxon>Fungi</taxon>
        <taxon>Dikarya</taxon>
        <taxon>Ascomycota</taxon>
        <taxon>Pezizomycotina</taxon>
        <taxon>Dothideomycetes</taxon>
        <taxon>Pleosporomycetidae</taxon>
        <taxon>Pleosporales</taxon>
        <taxon>Pleosporineae</taxon>
        <taxon>Pleosporaceae</taxon>
        <taxon>Bipolaris</taxon>
    </lineage>
</organism>
<name>N4WR32_COCH4</name>
<keyword evidence="2" id="KW-1185">Reference proteome</keyword>
<evidence type="ECO:0000313" key="2">
    <source>
        <dbReference type="Proteomes" id="UP000012338"/>
    </source>
</evidence>
<dbReference type="OrthoDB" id="10347025at2759"/>
<reference evidence="1 2" key="1">
    <citation type="journal article" date="2012" name="PLoS Pathog.">
        <title>Diverse lifestyles and strategies of plant pathogenesis encoded in the genomes of eighteen Dothideomycetes fungi.</title>
        <authorList>
            <person name="Ohm R.A."/>
            <person name="Feau N."/>
            <person name="Henrissat B."/>
            <person name="Schoch C.L."/>
            <person name="Horwitz B.A."/>
            <person name="Barry K.W."/>
            <person name="Condon B.J."/>
            <person name="Copeland A.C."/>
            <person name="Dhillon B."/>
            <person name="Glaser F."/>
            <person name="Hesse C.N."/>
            <person name="Kosti I."/>
            <person name="LaButti K."/>
            <person name="Lindquist E.A."/>
            <person name="Lucas S."/>
            <person name="Salamov A.A."/>
            <person name="Bradshaw R.E."/>
            <person name="Ciuffetti L."/>
            <person name="Hamelin R.C."/>
            <person name="Kema G.H.J."/>
            <person name="Lawrence C."/>
            <person name="Scott J.A."/>
            <person name="Spatafora J.W."/>
            <person name="Turgeon B.G."/>
            <person name="de Wit P.J.G.M."/>
            <person name="Zhong S."/>
            <person name="Goodwin S.B."/>
            <person name="Grigoriev I.V."/>
        </authorList>
    </citation>
    <scope>NUCLEOTIDE SEQUENCE [LARGE SCALE GENOMIC DNA]</scope>
    <source>
        <strain evidence="2">C4 / ATCC 48331 / race T</strain>
    </source>
</reference>
<sequence>RDGVLRDLEPRDDPLPFDVDVPWPLAVSLLVKERILLVTCNTTLSFLEFVFNSPAYNTWYFLAYMLIRGNQNYKH</sequence>
<evidence type="ECO:0000313" key="1">
    <source>
        <dbReference type="EMBL" id="ENH98577.1"/>
    </source>
</evidence>
<dbReference type="HOGENOM" id="CLU_200104_0_0_1"/>
<dbReference type="AlphaFoldDB" id="N4WR32"/>